<sequence>MCVRRDQNKKPVIVLGCFGSLDGGRDGGDVGTRKYFTQSLNRVYTKCNSRNLHLHRS</sequence>
<reference evidence="1 2" key="1">
    <citation type="journal article" date="2013" name="PLoS Genet.">
        <title>The genome and development-dependent transcriptomes of Pyronema confluens: a window into fungal evolution.</title>
        <authorList>
            <person name="Traeger S."/>
            <person name="Altegoer F."/>
            <person name="Freitag M."/>
            <person name="Gabaldon T."/>
            <person name="Kempken F."/>
            <person name="Kumar A."/>
            <person name="Marcet-Houben M."/>
            <person name="Poggeler S."/>
            <person name="Stajich J.E."/>
            <person name="Nowrousian M."/>
        </authorList>
    </citation>
    <scope>NUCLEOTIDE SEQUENCE [LARGE SCALE GENOMIC DNA]</scope>
    <source>
        <strain evidence="2">CBS 100304</strain>
        <tissue evidence="1">Vegetative mycelium</tissue>
    </source>
</reference>
<protein>
    <submittedName>
        <fullName evidence="1">Uncharacterized protein</fullName>
    </submittedName>
</protein>
<organism evidence="1 2">
    <name type="scientific">Pyronema omphalodes (strain CBS 100304)</name>
    <name type="common">Pyronema confluens</name>
    <dbReference type="NCBI Taxonomy" id="1076935"/>
    <lineage>
        <taxon>Eukaryota</taxon>
        <taxon>Fungi</taxon>
        <taxon>Dikarya</taxon>
        <taxon>Ascomycota</taxon>
        <taxon>Pezizomycotina</taxon>
        <taxon>Pezizomycetes</taxon>
        <taxon>Pezizales</taxon>
        <taxon>Pyronemataceae</taxon>
        <taxon>Pyronema</taxon>
    </lineage>
</organism>
<name>U4L0T1_PYROM</name>
<evidence type="ECO:0000313" key="1">
    <source>
        <dbReference type="EMBL" id="CCX09222.1"/>
    </source>
</evidence>
<accession>U4L0T1</accession>
<keyword evidence="2" id="KW-1185">Reference proteome</keyword>
<dbReference type="EMBL" id="HF935444">
    <property type="protein sequence ID" value="CCX09222.1"/>
    <property type="molecule type" value="Genomic_DNA"/>
</dbReference>
<gene>
    <name evidence="1" type="ORF">PCON_08815</name>
</gene>
<proteinExistence type="predicted"/>
<dbReference type="AlphaFoldDB" id="U4L0T1"/>
<evidence type="ECO:0000313" key="2">
    <source>
        <dbReference type="Proteomes" id="UP000018144"/>
    </source>
</evidence>
<dbReference type="Proteomes" id="UP000018144">
    <property type="component" value="Unassembled WGS sequence"/>
</dbReference>